<organism evidence="2 3">
    <name type="scientific">Microbacterium algeriense</name>
    <dbReference type="NCBI Taxonomy" id="2615184"/>
    <lineage>
        <taxon>Bacteria</taxon>
        <taxon>Bacillati</taxon>
        <taxon>Actinomycetota</taxon>
        <taxon>Actinomycetes</taxon>
        <taxon>Micrococcales</taxon>
        <taxon>Microbacteriaceae</taxon>
        <taxon>Microbacterium</taxon>
    </lineage>
</organism>
<protein>
    <submittedName>
        <fullName evidence="2">Uncharacterized protein</fullName>
    </submittedName>
</protein>
<sequence length="373" mass="39440">MLSPDDLQELRSLQERAYGRDAGLTAAEAERLREFEERRFSRPPETTDAADATLRGPVGSERITAAETGEADAGHAAQLAEEQADSRGQPIAPDPGLPDTASRSSARALLRRHWRPAALIAAASLLAGVGIGWAASAVSAPAPVALTAEQQEWQNDLLASGDYDSGSVRAVAVEEGTVVWTATKDERSRTCLILSTGDVTQPSCDRTETVATTGIYGSITVDADDDRQRQVAVQMLLTAAGEPAVAVSAYDYDTGISGITYANDEEALIAERLVDDGFDANSLWVVGYDDDVPVWSGIQTETQNPCLIYGGSAPDDPVTCADPETMQEESSSLVLNVVDAETGGVTHLEMRSNRGPTYLVITREEGVVGAGGD</sequence>
<feature type="region of interest" description="Disordered" evidence="1">
    <location>
        <begin position="35"/>
        <end position="104"/>
    </location>
</feature>
<reference evidence="3" key="1">
    <citation type="submission" date="2019-09" db="EMBL/GenBank/DDBJ databases">
        <title>Whole genome sequencing of Microbacterium maritypicum.</title>
        <authorList>
            <person name="Lenchi N."/>
        </authorList>
    </citation>
    <scope>NUCLEOTIDE SEQUENCE [LARGE SCALE GENOMIC DNA]</scope>
    <source>
        <strain evidence="3">G1</strain>
    </source>
</reference>
<dbReference type="EMBL" id="WAAO01000003">
    <property type="protein sequence ID" value="KAB1862200.1"/>
    <property type="molecule type" value="Genomic_DNA"/>
</dbReference>
<keyword evidence="3" id="KW-1185">Reference proteome</keyword>
<proteinExistence type="predicted"/>
<evidence type="ECO:0000313" key="2">
    <source>
        <dbReference type="EMBL" id="KAB1862200.1"/>
    </source>
</evidence>
<comment type="caution">
    <text evidence="2">The sequence shown here is derived from an EMBL/GenBank/DDBJ whole genome shotgun (WGS) entry which is preliminary data.</text>
</comment>
<evidence type="ECO:0000256" key="1">
    <source>
        <dbReference type="SAM" id="MobiDB-lite"/>
    </source>
</evidence>
<gene>
    <name evidence="2" type="ORF">F6A08_14275</name>
</gene>
<accession>A0ABQ6V2Q3</accession>
<dbReference type="Proteomes" id="UP000478836">
    <property type="component" value="Unassembled WGS sequence"/>
</dbReference>
<name>A0ABQ6V2Q3_9MICO</name>
<evidence type="ECO:0000313" key="3">
    <source>
        <dbReference type="Proteomes" id="UP000478836"/>
    </source>
</evidence>
<dbReference type="RefSeq" id="WP_151459810.1">
    <property type="nucleotide sequence ID" value="NZ_WAAO01000003.1"/>
</dbReference>
<dbReference type="GeneID" id="77477632"/>